<keyword evidence="3" id="KW-1185">Reference proteome</keyword>
<protein>
    <submittedName>
        <fullName evidence="2">DUF4051 domain-containing protein</fullName>
    </submittedName>
</protein>
<dbReference type="EMBL" id="CP022120">
    <property type="protein sequence ID" value="ASG53408.1"/>
    <property type="molecule type" value="Genomic_DNA"/>
</dbReference>
<dbReference type="AntiFam" id="ANF00071">
    <property type="entry name" value="Translation of intergenic region"/>
</dbReference>
<keyword evidence="1" id="KW-0812">Transmembrane</keyword>
<keyword evidence="1" id="KW-0472">Membrane</keyword>
<evidence type="ECO:0000256" key="1">
    <source>
        <dbReference type="SAM" id="Phobius"/>
    </source>
</evidence>
<evidence type="ECO:0000313" key="2">
    <source>
        <dbReference type="EMBL" id="ASG53408.1"/>
    </source>
</evidence>
<keyword evidence="1" id="KW-1133">Transmembrane helix</keyword>
<reference evidence="2 3" key="1">
    <citation type="submission" date="2017-06" db="EMBL/GenBank/DDBJ databases">
        <title>Salmonella reference genomes for public health.</title>
        <authorList>
            <person name="Robertson J."/>
            <person name="Yoshida C."/>
            <person name="Gurnik S."/>
            <person name="Nash J."/>
        </authorList>
    </citation>
    <scope>NUCLEOTIDE SEQUENCE [LARGE SCALE GENOMIC DNA]</scope>
    <source>
        <strain evidence="2 3">SA19983605</strain>
    </source>
</reference>
<evidence type="ECO:0000313" key="3">
    <source>
        <dbReference type="Proteomes" id="UP000197991"/>
    </source>
</evidence>
<name>A0A248K598_SALBN</name>
<gene>
    <name evidence="2" type="ORF">LFZ56_03400</name>
</gene>
<proteinExistence type="predicted"/>
<dbReference type="AlphaFoldDB" id="A0A248K598"/>
<feature type="transmembrane region" description="Helical" evidence="1">
    <location>
        <begin position="6"/>
        <end position="23"/>
    </location>
</feature>
<sequence length="58" mass="7127">MFIAWYWIIFIVLVVIGYICHMKRYCRAFRQDRDALLEARRKLFRQMNEGDSAINEQK</sequence>
<accession>A0A248K598</accession>
<organism evidence="2 3">
    <name type="scientific">Salmonella bongori serovar 66:z41:- str. SA19983605</name>
    <dbReference type="NCBI Taxonomy" id="1243617"/>
    <lineage>
        <taxon>Bacteria</taxon>
        <taxon>Pseudomonadati</taxon>
        <taxon>Pseudomonadota</taxon>
        <taxon>Gammaproteobacteria</taxon>
        <taxon>Enterobacterales</taxon>
        <taxon>Enterobacteriaceae</taxon>
        <taxon>Salmonella</taxon>
    </lineage>
</organism>
<dbReference type="Proteomes" id="UP000197991">
    <property type="component" value="Chromosome"/>
</dbReference>